<comment type="caution">
    <text evidence="1">The sequence shown here is derived from an EMBL/GenBank/DDBJ whole genome shotgun (WGS) entry which is preliminary data.</text>
</comment>
<dbReference type="EMBL" id="BTSY01000001">
    <property type="protein sequence ID" value="GMT12132.1"/>
    <property type="molecule type" value="Genomic_DNA"/>
</dbReference>
<evidence type="ECO:0000313" key="1">
    <source>
        <dbReference type="EMBL" id="GMT12132.1"/>
    </source>
</evidence>
<feature type="non-terminal residue" evidence="1">
    <location>
        <position position="1"/>
    </location>
</feature>
<keyword evidence="2" id="KW-1185">Reference proteome</keyword>
<reference evidence="1" key="1">
    <citation type="submission" date="2023-10" db="EMBL/GenBank/DDBJ databases">
        <title>Genome assembly of Pristionchus species.</title>
        <authorList>
            <person name="Yoshida K."/>
            <person name="Sommer R.J."/>
        </authorList>
    </citation>
    <scope>NUCLEOTIDE SEQUENCE</scope>
    <source>
        <strain evidence="1">RS5133</strain>
    </source>
</reference>
<protein>
    <submittedName>
        <fullName evidence="1">Uncharacterized protein</fullName>
    </submittedName>
</protein>
<evidence type="ECO:0000313" key="2">
    <source>
        <dbReference type="Proteomes" id="UP001432322"/>
    </source>
</evidence>
<sequence>GSALDIPTALGILRRITRCRKIRQLHYNSMDKLAEADRRSLYELLFNGLRVKNWLVISYDTIRIYGVMDLTLDNLAQLKKEFVAHPTIGLVCVQLSAGAVRVLEMAEFGLNNAFIDIENALIEDLRSSIASARVFVGGATTVHRRELYHNGARDRLTTSLKKRTHEHPPYYILSLSYDEVEDDDDVRRVPRA</sequence>
<organism evidence="1 2">
    <name type="scientific">Pristionchus fissidentatus</name>
    <dbReference type="NCBI Taxonomy" id="1538716"/>
    <lineage>
        <taxon>Eukaryota</taxon>
        <taxon>Metazoa</taxon>
        <taxon>Ecdysozoa</taxon>
        <taxon>Nematoda</taxon>
        <taxon>Chromadorea</taxon>
        <taxon>Rhabditida</taxon>
        <taxon>Rhabditina</taxon>
        <taxon>Diplogasteromorpha</taxon>
        <taxon>Diplogasteroidea</taxon>
        <taxon>Neodiplogasteridae</taxon>
        <taxon>Pristionchus</taxon>
    </lineage>
</organism>
<dbReference type="AlphaFoldDB" id="A0AAV5V1A6"/>
<dbReference type="Proteomes" id="UP001432322">
    <property type="component" value="Unassembled WGS sequence"/>
</dbReference>
<name>A0AAV5V1A6_9BILA</name>
<accession>A0AAV5V1A6</accession>
<proteinExistence type="predicted"/>
<gene>
    <name evidence="1" type="ORF">PFISCL1PPCAC_3429</name>
</gene>